<keyword evidence="4" id="KW-1003">Cell membrane</keyword>
<keyword evidence="5" id="KW-0997">Cell inner membrane</keyword>
<dbReference type="Pfam" id="PF07690">
    <property type="entry name" value="MFS_1"/>
    <property type="match status" value="1"/>
</dbReference>
<feature type="transmembrane region" description="Helical" evidence="9">
    <location>
        <begin position="229"/>
        <end position="253"/>
    </location>
</feature>
<reference evidence="12" key="1">
    <citation type="submission" date="2017-01" db="EMBL/GenBank/DDBJ databases">
        <authorList>
            <person name="Wolfgang W.J."/>
            <person name="Cole J."/>
            <person name="Wroblewski D."/>
            <person name="Mcginnis J."/>
            <person name="Musser K.A."/>
        </authorList>
    </citation>
    <scope>NUCLEOTIDE SEQUENCE [LARGE SCALE GENOMIC DNA]</scope>
    <source>
        <strain evidence="12">DSM 19151</strain>
    </source>
</reference>
<feature type="transmembrane region" description="Helical" evidence="9">
    <location>
        <begin position="482"/>
        <end position="500"/>
    </location>
</feature>
<dbReference type="FunFam" id="1.20.1720.10:FF:000002">
    <property type="entry name" value="Multidrug resistance protein B"/>
    <property type="match status" value="1"/>
</dbReference>
<dbReference type="AlphaFoldDB" id="A0A1X3D4Z7"/>
<proteinExistence type="inferred from homology"/>
<dbReference type="GO" id="GO:1990961">
    <property type="term" value="P:xenobiotic detoxification by transmembrane export across the plasma membrane"/>
    <property type="evidence" value="ECO:0007669"/>
    <property type="project" value="UniProtKB-ARBA"/>
</dbReference>
<keyword evidence="3" id="KW-0813">Transport</keyword>
<evidence type="ECO:0000313" key="12">
    <source>
        <dbReference type="Proteomes" id="UP000193118"/>
    </source>
</evidence>
<dbReference type="Proteomes" id="UP000193118">
    <property type="component" value="Unassembled WGS sequence"/>
</dbReference>
<dbReference type="STRING" id="194197.BWD09_09360"/>
<dbReference type="PANTHER" id="PTHR42718">
    <property type="entry name" value="MAJOR FACILITATOR SUPERFAMILY MULTIDRUG TRANSPORTER MFSC"/>
    <property type="match status" value="1"/>
</dbReference>
<feature type="transmembrane region" description="Helical" evidence="9">
    <location>
        <begin position="82"/>
        <end position="103"/>
    </location>
</feature>
<dbReference type="GeneID" id="94581533"/>
<keyword evidence="6 9" id="KW-0812">Transmembrane</keyword>
<dbReference type="PANTHER" id="PTHR42718:SF9">
    <property type="entry name" value="MAJOR FACILITATOR SUPERFAMILY MULTIDRUG TRANSPORTER MFSC"/>
    <property type="match status" value="1"/>
</dbReference>
<comment type="subcellular location">
    <subcellularLocation>
        <location evidence="1">Cell inner membrane</location>
        <topology evidence="1">Multi-pass membrane protein</topology>
    </subcellularLocation>
</comment>
<feature type="transmembrane region" description="Helical" evidence="9">
    <location>
        <begin position="170"/>
        <end position="192"/>
    </location>
</feature>
<organism evidence="11 12">
    <name type="scientific">Neisseria dentiae</name>
    <dbReference type="NCBI Taxonomy" id="194197"/>
    <lineage>
        <taxon>Bacteria</taxon>
        <taxon>Pseudomonadati</taxon>
        <taxon>Pseudomonadota</taxon>
        <taxon>Betaproteobacteria</taxon>
        <taxon>Neisseriales</taxon>
        <taxon>Neisseriaceae</taxon>
        <taxon>Neisseria</taxon>
    </lineage>
</organism>
<evidence type="ECO:0000256" key="2">
    <source>
        <dbReference type="ARBA" id="ARBA00008537"/>
    </source>
</evidence>
<evidence type="ECO:0000256" key="4">
    <source>
        <dbReference type="ARBA" id="ARBA00022475"/>
    </source>
</evidence>
<dbReference type="InterPro" id="IPR011701">
    <property type="entry name" value="MFS"/>
</dbReference>
<protein>
    <submittedName>
        <fullName evidence="11">MFS transporter</fullName>
    </submittedName>
</protein>
<keyword evidence="12" id="KW-1185">Reference proteome</keyword>
<accession>A0A1X3D4Z7</accession>
<keyword evidence="8 9" id="KW-0472">Membrane</keyword>
<gene>
    <name evidence="11" type="primary">emrB</name>
    <name evidence="11" type="ORF">BWD09_09360</name>
</gene>
<evidence type="ECO:0000256" key="6">
    <source>
        <dbReference type="ARBA" id="ARBA00022692"/>
    </source>
</evidence>
<dbReference type="SUPFAM" id="SSF103473">
    <property type="entry name" value="MFS general substrate transporter"/>
    <property type="match status" value="1"/>
</dbReference>
<dbReference type="InterPro" id="IPR036259">
    <property type="entry name" value="MFS_trans_sf"/>
</dbReference>
<dbReference type="Gene3D" id="1.20.1720.10">
    <property type="entry name" value="Multidrug resistance protein D"/>
    <property type="match status" value="1"/>
</dbReference>
<dbReference type="CDD" id="cd17503">
    <property type="entry name" value="MFS_LmrB_MDR_like"/>
    <property type="match status" value="1"/>
</dbReference>
<feature type="transmembrane region" description="Helical" evidence="9">
    <location>
        <begin position="143"/>
        <end position="164"/>
    </location>
</feature>
<feature type="domain" description="Major facilitator superfamily (MFS) profile" evidence="10">
    <location>
        <begin position="18"/>
        <end position="505"/>
    </location>
</feature>
<comment type="caution">
    <text evidence="11">The sequence shown here is derived from an EMBL/GenBank/DDBJ whole genome shotgun (WGS) entry which is preliminary data.</text>
</comment>
<dbReference type="GO" id="GO:0005886">
    <property type="term" value="C:plasma membrane"/>
    <property type="evidence" value="ECO:0007669"/>
    <property type="project" value="UniProtKB-SubCell"/>
</dbReference>
<dbReference type="OrthoDB" id="9807274at2"/>
<feature type="transmembrane region" description="Helical" evidence="9">
    <location>
        <begin position="204"/>
        <end position="223"/>
    </location>
</feature>
<dbReference type="NCBIfam" id="TIGR00711">
    <property type="entry name" value="efflux_EmrB"/>
    <property type="match status" value="1"/>
</dbReference>
<comment type="similarity">
    <text evidence="2">Belongs to the major facilitator superfamily. EmrB family.</text>
</comment>
<evidence type="ECO:0000256" key="3">
    <source>
        <dbReference type="ARBA" id="ARBA00022448"/>
    </source>
</evidence>
<dbReference type="RefSeq" id="WP_085366446.1">
    <property type="nucleotide sequence ID" value="NZ_CAUJPZ010000020.1"/>
</dbReference>
<dbReference type="InterPro" id="IPR004638">
    <property type="entry name" value="EmrB-like"/>
</dbReference>
<evidence type="ECO:0000256" key="7">
    <source>
        <dbReference type="ARBA" id="ARBA00022989"/>
    </source>
</evidence>
<evidence type="ECO:0000256" key="5">
    <source>
        <dbReference type="ARBA" id="ARBA00022519"/>
    </source>
</evidence>
<feature type="transmembrane region" description="Helical" evidence="9">
    <location>
        <begin position="304"/>
        <end position="326"/>
    </location>
</feature>
<dbReference type="Gene3D" id="1.20.1250.20">
    <property type="entry name" value="MFS general substrate transporter like domains"/>
    <property type="match status" value="1"/>
</dbReference>
<feature type="transmembrane region" description="Helical" evidence="9">
    <location>
        <begin position="371"/>
        <end position="390"/>
    </location>
</feature>
<dbReference type="PROSITE" id="PS50850">
    <property type="entry name" value="MFS"/>
    <property type="match status" value="1"/>
</dbReference>
<keyword evidence="7 9" id="KW-1133">Transmembrane helix</keyword>
<name>A0A1X3D4Z7_9NEIS</name>
<evidence type="ECO:0000256" key="9">
    <source>
        <dbReference type="SAM" id="Phobius"/>
    </source>
</evidence>
<dbReference type="InterPro" id="IPR020846">
    <property type="entry name" value="MFS_dom"/>
</dbReference>
<dbReference type="GO" id="GO:0015721">
    <property type="term" value="P:bile acid and bile salt transport"/>
    <property type="evidence" value="ECO:0007669"/>
    <property type="project" value="UniProtKB-ARBA"/>
</dbReference>
<feature type="transmembrane region" description="Helical" evidence="9">
    <location>
        <begin position="338"/>
        <end position="359"/>
    </location>
</feature>
<dbReference type="GO" id="GO:0022857">
    <property type="term" value="F:transmembrane transporter activity"/>
    <property type="evidence" value="ECO:0007669"/>
    <property type="project" value="InterPro"/>
</dbReference>
<evidence type="ECO:0000256" key="8">
    <source>
        <dbReference type="ARBA" id="ARBA00023136"/>
    </source>
</evidence>
<feature type="transmembrane region" description="Helical" evidence="9">
    <location>
        <begin position="109"/>
        <end position="131"/>
    </location>
</feature>
<feature type="transmembrane region" description="Helical" evidence="9">
    <location>
        <begin position="273"/>
        <end position="298"/>
    </location>
</feature>
<evidence type="ECO:0000259" key="10">
    <source>
        <dbReference type="PROSITE" id="PS50850"/>
    </source>
</evidence>
<evidence type="ECO:0000256" key="1">
    <source>
        <dbReference type="ARBA" id="ARBA00004429"/>
    </source>
</evidence>
<evidence type="ECO:0000313" key="11">
    <source>
        <dbReference type="EMBL" id="OSI14990.1"/>
    </source>
</evidence>
<dbReference type="EMBL" id="MTBO01000027">
    <property type="protein sequence ID" value="OSI14990.1"/>
    <property type="molecule type" value="Genomic_DNA"/>
</dbReference>
<feature type="transmembrane region" description="Helical" evidence="9">
    <location>
        <begin position="54"/>
        <end position="75"/>
    </location>
</feature>
<sequence length="512" mass="55326">MNQAKTYPPLKGASLVLVTLALSLAVFMEVLDTTIANVVVPVIAGDLGAAATQGTWVITAFAVANAVSVPLTGFVARRFGEVKVFLGAVIGFVITSWLCGLAPNLQMLVLFRVLQGLVAGPLIPLSQSLLMASYPLEKRTQALALWAMTVVVAPVLGPILGGWISDNWHWGWIFFINIPVGIAAAWITWKQLGHRETEIKKTPIDYTGLVLMVLGVGALQMMLDRGKELDWFASGEIIALAVVAVVCLTYFVVWELGEEHPVVDLSLFKDRNFTVGVITTSLGFMVYMGSLVLLPLVLQSNLGYTATWAGLVAAPVGILPIILSPVIGKFGGRLDMRWLVTASFLVFAFTFHWRTNFYAGMDMANVVWPQFWQGLGVAMFFLPLTAVTLSRMQGAQVAAASSLSNFLRVFMGGVGVSVVTTMWERREALHHARLAEAVTPYSAATQQAVQNMVQAGIRPEEGLANIVKNITQQGFIIGSNEIFWAGSLLFIVMIAVIWFAKPPFGSSGGGGH</sequence>